<name>A0AAW6TX66_9BACT</name>
<dbReference type="InterPro" id="IPR045584">
    <property type="entry name" value="Pilin-like"/>
</dbReference>
<dbReference type="InterPro" id="IPR012902">
    <property type="entry name" value="N_methyl_site"/>
</dbReference>
<keyword evidence="1" id="KW-0812">Transmembrane</keyword>
<feature type="transmembrane region" description="Helical" evidence="1">
    <location>
        <begin position="20"/>
        <end position="41"/>
    </location>
</feature>
<keyword evidence="4" id="KW-1185">Reference proteome</keyword>
<dbReference type="SUPFAM" id="SSF54523">
    <property type="entry name" value="Pili subunits"/>
    <property type="match status" value="1"/>
</dbReference>
<reference evidence="3" key="1">
    <citation type="submission" date="2023-05" db="EMBL/GenBank/DDBJ databases">
        <title>Anaerotaeda fermentans gen. nov., sp. nov., a novel anaerobic planctomycete of the new family within the order Sedimentisphaerales isolated from Taman Peninsula, Russia.</title>
        <authorList>
            <person name="Khomyakova M.A."/>
            <person name="Merkel A.Y."/>
            <person name="Slobodkin A.I."/>
        </authorList>
    </citation>
    <scope>NUCLEOTIDE SEQUENCE</scope>
    <source>
        <strain evidence="3">M17dextr</strain>
    </source>
</reference>
<accession>A0AAW6TX66</accession>
<organism evidence="3 4">
    <name type="scientific">Anaerobaca lacustris</name>
    <dbReference type="NCBI Taxonomy" id="3044600"/>
    <lineage>
        <taxon>Bacteria</taxon>
        <taxon>Pseudomonadati</taxon>
        <taxon>Planctomycetota</taxon>
        <taxon>Phycisphaerae</taxon>
        <taxon>Sedimentisphaerales</taxon>
        <taxon>Anaerobacaceae</taxon>
        <taxon>Anaerobaca</taxon>
    </lineage>
</organism>
<dbReference type="EMBL" id="JASCXX010000003">
    <property type="protein sequence ID" value="MDI6448044.1"/>
    <property type="molecule type" value="Genomic_DNA"/>
</dbReference>
<dbReference type="PANTHER" id="PTHR30093">
    <property type="entry name" value="GENERAL SECRETION PATHWAY PROTEIN G"/>
    <property type="match status" value="1"/>
</dbReference>
<proteinExistence type="predicted"/>
<dbReference type="InterPro" id="IPR011453">
    <property type="entry name" value="DUF1559"/>
</dbReference>
<keyword evidence="1" id="KW-0472">Membrane</keyword>
<dbReference type="PANTHER" id="PTHR30093:SF2">
    <property type="entry name" value="TYPE II SECRETION SYSTEM PROTEIN H"/>
    <property type="match status" value="1"/>
</dbReference>
<dbReference type="Pfam" id="PF07596">
    <property type="entry name" value="SBP_bac_10"/>
    <property type="match status" value="1"/>
</dbReference>
<evidence type="ECO:0000256" key="1">
    <source>
        <dbReference type="SAM" id="Phobius"/>
    </source>
</evidence>
<keyword evidence="1" id="KW-1133">Transmembrane helix</keyword>
<evidence type="ECO:0000313" key="3">
    <source>
        <dbReference type="EMBL" id="MDI6448044.1"/>
    </source>
</evidence>
<gene>
    <name evidence="3" type="ORF">QJ522_03215</name>
</gene>
<dbReference type="AlphaFoldDB" id="A0AAW6TX66"/>
<dbReference type="RefSeq" id="WP_349243454.1">
    <property type="nucleotide sequence ID" value="NZ_JASCXX010000003.1"/>
</dbReference>
<evidence type="ECO:0000259" key="2">
    <source>
        <dbReference type="Pfam" id="PF07596"/>
    </source>
</evidence>
<dbReference type="NCBIfam" id="TIGR02532">
    <property type="entry name" value="IV_pilin_GFxxxE"/>
    <property type="match status" value="1"/>
</dbReference>
<dbReference type="Gene3D" id="3.30.700.10">
    <property type="entry name" value="Glycoprotein, Type 4 Pilin"/>
    <property type="match status" value="1"/>
</dbReference>
<comment type="caution">
    <text evidence="3">The sequence shown here is derived from an EMBL/GenBank/DDBJ whole genome shotgun (WGS) entry which is preliminary data.</text>
</comment>
<protein>
    <submittedName>
        <fullName evidence="3">DUF1559 domain-containing protein</fullName>
    </submittedName>
</protein>
<evidence type="ECO:0000313" key="4">
    <source>
        <dbReference type="Proteomes" id="UP001431776"/>
    </source>
</evidence>
<sequence length="321" mass="36309">MAIERMEGCRKAGPRGAFTLIELLVVIAIIAGLMAILVPVLGRAREHARRAVCLSNLRQLTIAWLTYAHEYDGVLVHGRAFGVRGHSSNNEPWRWARGWLGRAFLETDRSAIMEHPEKGSLWPYISDVDFYRCPNGTPGHLATYHTVSSANSTPLEGTYVPQTQDSKTLNPMGKRVGTTVLFLSRLEQITRPGPAQRAVFIDSGQVNVTDFRVHYVHPLWNWADPPPIRHAGGTTLSFADGHAEYWKWKGRETLKIPREPFPSRDLLREVVAEEARKRLDDTFSTSGYEPQTEDGRYDLQRMQRAVWGRLGYTPPRKRSAP</sequence>
<dbReference type="Proteomes" id="UP001431776">
    <property type="component" value="Unassembled WGS sequence"/>
</dbReference>
<feature type="domain" description="DUF1559" evidence="2">
    <location>
        <begin position="43"/>
        <end position="95"/>
    </location>
</feature>